<evidence type="ECO:0008006" key="3">
    <source>
        <dbReference type="Google" id="ProtNLM"/>
    </source>
</evidence>
<dbReference type="Pfam" id="PF13517">
    <property type="entry name" value="FG-GAP_3"/>
    <property type="match status" value="2"/>
</dbReference>
<name>A0A382U2P4_9ZZZZ</name>
<gene>
    <name evidence="2" type="ORF">METZ01_LOCUS381428</name>
</gene>
<feature type="non-terminal residue" evidence="2">
    <location>
        <position position="297"/>
    </location>
</feature>
<dbReference type="SUPFAM" id="SSF69318">
    <property type="entry name" value="Integrin alpha N-terminal domain"/>
    <property type="match status" value="1"/>
</dbReference>
<dbReference type="AlphaFoldDB" id="A0A382U2P4"/>
<evidence type="ECO:0000313" key="2">
    <source>
        <dbReference type="EMBL" id="SVD28574.1"/>
    </source>
</evidence>
<dbReference type="PANTHER" id="PTHR44103:SF1">
    <property type="entry name" value="PROPROTEIN CONVERTASE P"/>
    <property type="match status" value="1"/>
</dbReference>
<dbReference type="Gene3D" id="2.130.10.130">
    <property type="entry name" value="Integrin alpha, N-terminal"/>
    <property type="match status" value="1"/>
</dbReference>
<dbReference type="InterPro" id="IPR028994">
    <property type="entry name" value="Integrin_alpha_N"/>
</dbReference>
<feature type="non-terminal residue" evidence="2">
    <location>
        <position position="1"/>
    </location>
</feature>
<keyword evidence="1" id="KW-0732">Signal</keyword>
<organism evidence="2">
    <name type="scientific">marine metagenome</name>
    <dbReference type="NCBI Taxonomy" id="408172"/>
    <lineage>
        <taxon>unclassified sequences</taxon>
        <taxon>metagenomes</taxon>
        <taxon>ecological metagenomes</taxon>
    </lineage>
</organism>
<sequence length="297" mass="32991">YSNNFLTYTYDFNSDGWKDVLVFGWPGKETIWYENPKNKPGLWKANVIFKVTDGESPSLKDVTGDGKPELLAFQGGHLGYGEANWSAPAREWKFVPISPKGKYQRYTHGYGAGDVNGDDRADILEKDGWWEQPAKITDQPWRFHKVPFSLLRGGAQMYTYDVNGNGRNDVITSWDGHGYGLAWYENQGKKKDGSVKFKEHVIINSKPEQSPYGVKFSQLHAIDLADIDGDGLLDIITGKRFWAHGPGKDAEPGAPAVLYWFGLTRKGGKAEYIPHQIDDNSGVGTQVAAGDVNGDGL</sequence>
<reference evidence="2" key="1">
    <citation type="submission" date="2018-05" db="EMBL/GenBank/DDBJ databases">
        <authorList>
            <person name="Lanie J.A."/>
            <person name="Ng W.-L."/>
            <person name="Kazmierczak K.M."/>
            <person name="Andrzejewski T.M."/>
            <person name="Davidsen T.M."/>
            <person name="Wayne K.J."/>
            <person name="Tettelin H."/>
            <person name="Glass J.I."/>
            <person name="Rusch D."/>
            <person name="Podicherti R."/>
            <person name="Tsui H.-C.T."/>
            <person name="Winkler M.E."/>
        </authorList>
    </citation>
    <scope>NUCLEOTIDE SEQUENCE</scope>
</reference>
<protein>
    <recommendedName>
        <fullName evidence="3">Cysteine protease</fullName>
    </recommendedName>
</protein>
<dbReference type="EMBL" id="UINC01141060">
    <property type="protein sequence ID" value="SVD28574.1"/>
    <property type="molecule type" value="Genomic_DNA"/>
</dbReference>
<accession>A0A382U2P4</accession>
<proteinExistence type="predicted"/>
<dbReference type="InterPro" id="IPR013517">
    <property type="entry name" value="FG-GAP"/>
</dbReference>
<dbReference type="PANTHER" id="PTHR44103">
    <property type="entry name" value="PROPROTEIN CONVERTASE P"/>
    <property type="match status" value="1"/>
</dbReference>
<evidence type="ECO:0000256" key="1">
    <source>
        <dbReference type="ARBA" id="ARBA00022729"/>
    </source>
</evidence>